<evidence type="ECO:0008006" key="3">
    <source>
        <dbReference type="Google" id="ProtNLM"/>
    </source>
</evidence>
<sequence>MTGDFLKPVLLLVPHYMGSLLYFEKLLLGLSEKYEVVFFPLFARHTYFEEMVGYCRQKNYKIYLVEEPKLPLFVKKIRFIRELIWVGYFKLVVGKLFEKLAVEKIISVNDNSIYVRWLITEGNKRGIDTMVLQWALFYEGQRLRPPRLVKNWRRIFYKFGKPVYLFFRKIFRGLILGFDFEGGKFVIGAGPSKRMGVINSAAKDCFVQAGVPEKKISIVGHPDFYLAEEVMKNLGSSSLEKITVADKYGIDLSKKNVVFYSSPMYVKDITVLTPAEQLDYTKRLFTIIRKYLTEKNYDLILKIHPLEKADLYRPVEELGVKIMKKQTNNNELIFFADLYIADSTFTNFIPIAMGKEAIFVNFFNLPSVESAKGCFGIKKFIEAWDEFEKLLELFRDGNLPRQYEFDEKILINNSLRKILDWIG</sequence>
<dbReference type="Proteomes" id="UP000176429">
    <property type="component" value="Unassembled WGS sequence"/>
</dbReference>
<reference evidence="1 2" key="1">
    <citation type="journal article" date="2016" name="Nat. Commun.">
        <title>Thousands of microbial genomes shed light on interconnected biogeochemical processes in an aquifer system.</title>
        <authorList>
            <person name="Anantharaman K."/>
            <person name="Brown C.T."/>
            <person name="Hug L.A."/>
            <person name="Sharon I."/>
            <person name="Castelle C.J."/>
            <person name="Probst A.J."/>
            <person name="Thomas B.C."/>
            <person name="Singh A."/>
            <person name="Wilkins M.J."/>
            <person name="Karaoz U."/>
            <person name="Brodie E.L."/>
            <person name="Williams K.H."/>
            <person name="Hubbard S.S."/>
            <person name="Banfield J.F."/>
        </authorList>
    </citation>
    <scope>NUCLEOTIDE SEQUENCE [LARGE SCALE GENOMIC DNA]</scope>
</reference>
<dbReference type="EMBL" id="MHSH01000012">
    <property type="protein sequence ID" value="OHA42077.1"/>
    <property type="molecule type" value="Genomic_DNA"/>
</dbReference>
<protein>
    <recommendedName>
        <fullName evidence="3">CDP-glycerol--glycerophosphate glycerophosphotransferase</fullName>
    </recommendedName>
</protein>
<proteinExistence type="predicted"/>
<name>A0A1G2P149_9BACT</name>
<organism evidence="1 2">
    <name type="scientific">Candidatus Taylorbacteria bacterium RIFCSPLOWO2_02_FULL_46_40</name>
    <dbReference type="NCBI Taxonomy" id="1802329"/>
    <lineage>
        <taxon>Bacteria</taxon>
        <taxon>Candidatus Tayloriibacteriota</taxon>
    </lineage>
</organism>
<accession>A0A1G2P149</accession>
<comment type="caution">
    <text evidence="1">The sequence shown here is derived from an EMBL/GenBank/DDBJ whole genome shotgun (WGS) entry which is preliminary data.</text>
</comment>
<evidence type="ECO:0000313" key="2">
    <source>
        <dbReference type="Proteomes" id="UP000176429"/>
    </source>
</evidence>
<gene>
    <name evidence="1" type="ORF">A3H68_03155</name>
</gene>
<dbReference type="SUPFAM" id="SSF53756">
    <property type="entry name" value="UDP-Glycosyltransferase/glycogen phosphorylase"/>
    <property type="match status" value="1"/>
</dbReference>
<evidence type="ECO:0000313" key="1">
    <source>
        <dbReference type="EMBL" id="OHA42077.1"/>
    </source>
</evidence>
<dbReference type="AlphaFoldDB" id="A0A1G2P149"/>